<dbReference type="CDD" id="cd07830">
    <property type="entry name" value="STKc_MAK_like"/>
    <property type="match status" value="1"/>
</dbReference>
<evidence type="ECO:0000256" key="7">
    <source>
        <dbReference type="ARBA" id="ARBA00022741"/>
    </source>
</evidence>
<keyword evidence="7 14" id="KW-0547">Nucleotide-binding</keyword>
<feature type="binding site" evidence="14">
    <location>
        <position position="33"/>
    </location>
    <ligand>
        <name>ATP</name>
        <dbReference type="ChEBI" id="CHEBI:30616"/>
    </ligand>
</feature>
<sequence>MERYRLIKELGEGTYGSVLKAINNESGEVVAIKQMKKRYDSWEECLSLRELKSLQNLRHPNIVMLKELVRQNNILYFVIEYMEQNLYQVISDRKTLFSEVEVRNLCRQVFQGLAYMHQKGYFHRDLKPENLLVTEDVVKIADFGLAREIDSQPPYTQYVSTRWYRAPEVMLQSDCYSSKVDMWAMGAIMAELFTLRPLFPGTNEGNQIYRICSVFGTPTIDSWPDGIHLARTLNYQFPSFDGVQLSVLIPSASEDAIDLISMLCSWNPCNRPTAEEALKHPFFSNGHYIPPCLHFTAAANRENHSDGSIEELEQTRDMGYCGALYDSSLNYNFPSSNKLDTGSSTVASSIGLARMFPFLANS</sequence>
<dbReference type="EC" id="2.7.11.22" evidence="3"/>
<dbReference type="Proteomes" id="UP001164929">
    <property type="component" value="Chromosome 16"/>
</dbReference>
<feature type="domain" description="Protein kinase" evidence="16">
    <location>
        <begin position="4"/>
        <end position="283"/>
    </location>
</feature>
<dbReference type="Proteomes" id="UP001164929">
    <property type="component" value="Chromosome 10"/>
</dbReference>
<dbReference type="InterPro" id="IPR008271">
    <property type="entry name" value="Ser/Thr_kinase_AS"/>
</dbReference>
<keyword evidence="4 15" id="KW-0723">Serine/threonine-protein kinase</keyword>
<evidence type="ECO:0000256" key="12">
    <source>
        <dbReference type="ARBA" id="ARBA00048312"/>
    </source>
</evidence>
<dbReference type="GO" id="GO:0004707">
    <property type="term" value="F:MAP kinase activity"/>
    <property type="evidence" value="ECO:0007669"/>
    <property type="project" value="UniProtKB-EC"/>
</dbReference>
<proteinExistence type="inferred from homology"/>
<evidence type="ECO:0000313" key="17">
    <source>
        <dbReference type="EMBL" id="KAJ6967650.1"/>
    </source>
</evidence>
<comment type="similarity">
    <text evidence="1">Belongs to the protein kinase superfamily. CMGC Ser/Thr protein kinase family. CDC2/CDKX subfamily.</text>
</comment>
<keyword evidence="5" id="KW-0597">Phosphoprotein</keyword>
<evidence type="ECO:0000256" key="5">
    <source>
        <dbReference type="ARBA" id="ARBA00022553"/>
    </source>
</evidence>
<dbReference type="PROSITE" id="PS00108">
    <property type="entry name" value="PROTEIN_KINASE_ST"/>
    <property type="match status" value="1"/>
</dbReference>
<evidence type="ECO:0000256" key="9">
    <source>
        <dbReference type="ARBA" id="ARBA00022840"/>
    </source>
</evidence>
<name>A0AAD6LIF3_9ROSI</name>
<evidence type="ECO:0000259" key="16">
    <source>
        <dbReference type="PROSITE" id="PS50011"/>
    </source>
</evidence>
<reference evidence="17 19" key="1">
    <citation type="journal article" date="2023" name="Mol. Ecol. Resour.">
        <title>Chromosome-level genome assembly of a triploid poplar Populus alba 'Berolinensis'.</title>
        <authorList>
            <person name="Chen S."/>
            <person name="Yu Y."/>
            <person name="Wang X."/>
            <person name="Wang S."/>
            <person name="Zhang T."/>
            <person name="Zhou Y."/>
            <person name="He R."/>
            <person name="Meng N."/>
            <person name="Wang Y."/>
            <person name="Liu W."/>
            <person name="Liu Z."/>
            <person name="Liu J."/>
            <person name="Guo Q."/>
            <person name="Huang H."/>
            <person name="Sederoff R.R."/>
            <person name="Wang G."/>
            <person name="Qu G."/>
            <person name="Chen S."/>
        </authorList>
    </citation>
    <scope>NUCLEOTIDE SEQUENCE [LARGE SCALE GENOMIC DNA]</scope>
    <source>
        <strain evidence="17">SC-2020</strain>
    </source>
</reference>
<dbReference type="Pfam" id="PF00069">
    <property type="entry name" value="Pkinase"/>
    <property type="match status" value="1"/>
</dbReference>
<dbReference type="PANTHER" id="PTHR24055">
    <property type="entry name" value="MITOGEN-ACTIVATED PROTEIN KINASE"/>
    <property type="match status" value="1"/>
</dbReference>
<keyword evidence="8 17" id="KW-0418">Kinase</keyword>
<gene>
    <name evidence="18" type="ORF">NC653_024147</name>
    <name evidence="17" type="ORF">NC653_035772</name>
</gene>
<comment type="catalytic activity">
    <reaction evidence="12">
        <text>L-seryl-[protein] + ATP = O-phospho-L-seryl-[protein] + ADP + H(+)</text>
        <dbReference type="Rhea" id="RHEA:17989"/>
        <dbReference type="Rhea" id="RHEA-COMP:9863"/>
        <dbReference type="Rhea" id="RHEA-COMP:11604"/>
        <dbReference type="ChEBI" id="CHEBI:15378"/>
        <dbReference type="ChEBI" id="CHEBI:29999"/>
        <dbReference type="ChEBI" id="CHEBI:30616"/>
        <dbReference type="ChEBI" id="CHEBI:83421"/>
        <dbReference type="ChEBI" id="CHEBI:456216"/>
        <dbReference type="EC" id="2.7.11.24"/>
    </reaction>
</comment>
<dbReference type="GO" id="GO:0005524">
    <property type="term" value="F:ATP binding"/>
    <property type="evidence" value="ECO:0007669"/>
    <property type="project" value="UniProtKB-UniRule"/>
</dbReference>
<evidence type="ECO:0000313" key="19">
    <source>
        <dbReference type="Proteomes" id="UP001164929"/>
    </source>
</evidence>
<dbReference type="Gene3D" id="1.10.510.10">
    <property type="entry name" value="Transferase(Phosphotransferase) domain 1"/>
    <property type="match status" value="1"/>
</dbReference>
<evidence type="ECO:0000256" key="8">
    <source>
        <dbReference type="ARBA" id="ARBA00022777"/>
    </source>
</evidence>
<organism evidence="17 19">
    <name type="scientific">Populus alba x Populus x berolinensis</name>
    <dbReference type="NCBI Taxonomy" id="444605"/>
    <lineage>
        <taxon>Eukaryota</taxon>
        <taxon>Viridiplantae</taxon>
        <taxon>Streptophyta</taxon>
        <taxon>Embryophyta</taxon>
        <taxon>Tracheophyta</taxon>
        <taxon>Spermatophyta</taxon>
        <taxon>Magnoliopsida</taxon>
        <taxon>eudicotyledons</taxon>
        <taxon>Gunneridae</taxon>
        <taxon>Pentapetalae</taxon>
        <taxon>rosids</taxon>
        <taxon>fabids</taxon>
        <taxon>Malpighiales</taxon>
        <taxon>Salicaceae</taxon>
        <taxon>Saliceae</taxon>
        <taxon>Populus</taxon>
    </lineage>
</organism>
<keyword evidence="19" id="KW-1185">Reference proteome</keyword>
<comment type="caution">
    <text evidence="17">The sequence shown here is derived from an EMBL/GenBank/DDBJ whole genome shotgun (WGS) entry which is preliminary data.</text>
</comment>
<evidence type="ECO:0000256" key="1">
    <source>
        <dbReference type="ARBA" id="ARBA00006485"/>
    </source>
</evidence>
<dbReference type="InterPro" id="IPR011009">
    <property type="entry name" value="Kinase-like_dom_sf"/>
</dbReference>
<dbReference type="FunFam" id="1.10.510.10:FF:000104">
    <property type="entry name" value="serine/threonine-protein kinase MAK isoform X1"/>
    <property type="match status" value="1"/>
</dbReference>
<evidence type="ECO:0000256" key="14">
    <source>
        <dbReference type="PROSITE-ProRule" id="PRU10141"/>
    </source>
</evidence>
<comment type="similarity">
    <text evidence="2">Belongs to the protein kinase superfamily. CMGC Ser/Thr protein kinase family. MAP kinase subfamily.</text>
</comment>
<evidence type="ECO:0000256" key="2">
    <source>
        <dbReference type="ARBA" id="ARBA00008832"/>
    </source>
</evidence>
<dbReference type="AlphaFoldDB" id="A0AAD6LIF3"/>
<dbReference type="Gene3D" id="3.30.200.20">
    <property type="entry name" value="Phosphorylase Kinase, domain 1"/>
    <property type="match status" value="1"/>
</dbReference>
<evidence type="ECO:0000313" key="18">
    <source>
        <dbReference type="EMBL" id="KAJ6980707.1"/>
    </source>
</evidence>
<dbReference type="SMART" id="SM00220">
    <property type="entry name" value="S_TKc"/>
    <property type="match status" value="1"/>
</dbReference>
<keyword evidence="6" id="KW-0808">Transferase</keyword>
<dbReference type="PROSITE" id="PS50011">
    <property type="entry name" value="PROTEIN_KINASE_DOM"/>
    <property type="match status" value="1"/>
</dbReference>
<dbReference type="InterPro" id="IPR050117">
    <property type="entry name" value="MAPK"/>
</dbReference>
<evidence type="ECO:0000256" key="6">
    <source>
        <dbReference type="ARBA" id="ARBA00022679"/>
    </source>
</evidence>
<evidence type="ECO:0000256" key="3">
    <source>
        <dbReference type="ARBA" id="ARBA00012425"/>
    </source>
</evidence>
<dbReference type="GO" id="GO:0004693">
    <property type="term" value="F:cyclin-dependent protein serine/threonine kinase activity"/>
    <property type="evidence" value="ECO:0007669"/>
    <property type="project" value="UniProtKB-EC"/>
</dbReference>
<dbReference type="InterPro" id="IPR000719">
    <property type="entry name" value="Prot_kinase_dom"/>
</dbReference>
<dbReference type="FunFam" id="3.30.200.20:FF:000545">
    <property type="entry name" value="CMGC family protein kinase"/>
    <property type="match status" value="1"/>
</dbReference>
<dbReference type="SUPFAM" id="SSF56112">
    <property type="entry name" value="Protein kinase-like (PK-like)"/>
    <property type="match status" value="1"/>
</dbReference>
<evidence type="ECO:0000256" key="4">
    <source>
        <dbReference type="ARBA" id="ARBA00022527"/>
    </source>
</evidence>
<dbReference type="PROSITE" id="PS00107">
    <property type="entry name" value="PROTEIN_KINASE_ATP"/>
    <property type="match status" value="1"/>
</dbReference>
<evidence type="ECO:0000256" key="11">
    <source>
        <dbReference type="ARBA" id="ARBA00047811"/>
    </source>
</evidence>
<evidence type="ECO:0000256" key="10">
    <source>
        <dbReference type="ARBA" id="ARBA00047592"/>
    </source>
</evidence>
<comment type="catalytic activity">
    <reaction evidence="11">
        <text>L-threonyl-[protein] + ATP = O-phospho-L-threonyl-[protein] + ADP + H(+)</text>
        <dbReference type="Rhea" id="RHEA:46608"/>
        <dbReference type="Rhea" id="RHEA-COMP:11060"/>
        <dbReference type="Rhea" id="RHEA-COMP:11605"/>
        <dbReference type="ChEBI" id="CHEBI:15378"/>
        <dbReference type="ChEBI" id="CHEBI:30013"/>
        <dbReference type="ChEBI" id="CHEBI:30616"/>
        <dbReference type="ChEBI" id="CHEBI:61977"/>
        <dbReference type="ChEBI" id="CHEBI:456216"/>
        <dbReference type="EC" id="2.7.11.22"/>
    </reaction>
</comment>
<evidence type="ECO:0000256" key="15">
    <source>
        <dbReference type="RuleBase" id="RU000304"/>
    </source>
</evidence>
<dbReference type="EMBL" id="JAQIZT010000016">
    <property type="protein sequence ID" value="KAJ6967650.1"/>
    <property type="molecule type" value="Genomic_DNA"/>
</dbReference>
<protein>
    <recommendedName>
        <fullName evidence="3">cyclin-dependent kinase</fullName>
        <ecNumber evidence="3">2.7.11.22</ecNumber>
    </recommendedName>
</protein>
<comment type="catalytic activity">
    <reaction evidence="13">
        <text>L-seryl-[protein] + ATP = O-phospho-L-seryl-[protein] + ADP + H(+)</text>
        <dbReference type="Rhea" id="RHEA:17989"/>
        <dbReference type="Rhea" id="RHEA-COMP:9863"/>
        <dbReference type="Rhea" id="RHEA-COMP:11604"/>
        <dbReference type="ChEBI" id="CHEBI:15378"/>
        <dbReference type="ChEBI" id="CHEBI:29999"/>
        <dbReference type="ChEBI" id="CHEBI:30616"/>
        <dbReference type="ChEBI" id="CHEBI:83421"/>
        <dbReference type="ChEBI" id="CHEBI:456216"/>
        <dbReference type="EC" id="2.7.11.22"/>
    </reaction>
</comment>
<accession>A0AAD6LIF3</accession>
<dbReference type="EMBL" id="JAQIZT010000010">
    <property type="protein sequence ID" value="KAJ6980707.1"/>
    <property type="molecule type" value="Genomic_DNA"/>
</dbReference>
<comment type="catalytic activity">
    <reaction evidence="10">
        <text>L-threonyl-[protein] + ATP = O-phospho-L-threonyl-[protein] + ADP + H(+)</text>
        <dbReference type="Rhea" id="RHEA:46608"/>
        <dbReference type="Rhea" id="RHEA-COMP:11060"/>
        <dbReference type="Rhea" id="RHEA-COMP:11605"/>
        <dbReference type="ChEBI" id="CHEBI:15378"/>
        <dbReference type="ChEBI" id="CHEBI:30013"/>
        <dbReference type="ChEBI" id="CHEBI:30616"/>
        <dbReference type="ChEBI" id="CHEBI:61977"/>
        <dbReference type="ChEBI" id="CHEBI:456216"/>
        <dbReference type="EC" id="2.7.11.24"/>
    </reaction>
</comment>
<dbReference type="InterPro" id="IPR017441">
    <property type="entry name" value="Protein_kinase_ATP_BS"/>
</dbReference>
<keyword evidence="9 14" id="KW-0067">ATP-binding</keyword>
<evidence type="ECO:0000256" key="13">
    <source>
        <dbReference type="ARBA" id="ARBA00048367"/>
    </source>
</evidence>